<dbReference type="GO" id="GO:0004930">
    <property type="term" value="F:G protein-coupled receptor activity"/>
    <property type="evidence" value="ECO:0007669"/>
    <property type="project" value="InterPro"/>
</dbReference>
<evidence type="ECO:0000256" key="6">
    <source>
        <dbReference type="ARBA" id="ARBA00023180"/>
    </source>
</evidence>
<name>A0A8C5PH18_9ANUR</name>
<keyword evidence="2" id="KW-0812">Transmembrane</keyword>
<dbReference type="FunFam" id="3.40.50.2300:FF:000728">
    <property type="entry name" value="Uncharacterized protein"/>
    <property type="match status" value="1"/>
</dbReference>
<dbReference type="Gene3D" id="3.40.50.2300">
    <property type="match status" value="2"/>
</dbReference>
<dbReference type="GO" id="GO:0005886">
    <property type="term" value="C:plasma membrane"/>
    <property type="evidence" value="ECO:0007669"/>
    <property type="project" value="TreeGrafter"/>
</dbReference>
<dbReference type="PANTHER" id="PTHR24061:SF588">
    <property type="entry name" value="VOMERONASAL TYPE-2 RECEPTOR 26"/>
    <property type="match status" value="1"/>
</dbReference>
<protein>
    <recommendedName>
        <fullName evidence="8">Receptor ligand binding region domain-containing protein</fullName>
    </recommendedName>
</protein>
<dbReference type="AlphaFoldDB" id="A0A8C5PH18"/>
<evidence type="ECO:0000256" key="7">
    <source>
        <dbReference type="SAM" id="SignalP"/>
    </source>
</evidence>
<sequence>MSRCLMLHIILIYCLHFINSLRSAALSNTGKVLLCVVTLCIAPVINVSASPCSLKLMRSYEDYEYFQDGDIVIGGIISVNSYAVTYPFDEEPMILCINPSIRNYVNFLVFVFGIEMMNFYEYMPNITLGYHLYDSCTEPRKAVKSVLQILSGPKKTVPNYFCTGYNKVAGFIGDEQSITTIPIAQILGVYRYSQISLGATDSALNDRRVYPHFFRMLQTIRVYYKIISQIIKHFGWNWVGIFTSDDDSGETEQLVLSEYLSSYGICVDFTIKFYKNKVTHDVINRNINTVRSSSAQIIIICGAFNSAITVFLQGSPAIFYEKTFILNPSWTSNNYAISNEIEAFNKSISIDLYDLNLPEYGGYFDNIRISDRPQDTLLQEIGMVYYNCMTTNVSRNQFYSTLYGISLYNCTGRDTIWDFKFYLKVGVTPRVYYAIDVMTLALQKMQRYLKHQFKETNMKMYNYKSQVSIMTCECNTDKHRHLLNKT</sequence>
<accession>A0A8C5PH18</accession>
<dbReference type="Proteomes" id="UP000694569">
    <property type="component" value="Unplaced"/>
</dbReference>
<keyword evidence="6" id="KW-0325">Glycoprotein</keyword>
<feature type="signal peptide" evidence="7">
    <location>
        <begin position="1"/>
        <end position="20"/>
    </location>
</feature>
<dbReference type="PANTHER" id="PTHR24061">
    <property type="entry name" value="CALCIUM-SENSING RECEPTOR-RELATED"/>
    <property type="match status" value="1"/>
</dbReference>
<dbReference type="InterPro" id="IPR028082">
    <property type="entry name" value="Peripla_BP_I"/>
</dbReference>
<reference evidence="9" key="2">
    <citation type="submission" date="2025-09" db="UniProtKB">
        <authorList>
            <consortium name="Ensembl"/>
        </authorList>
    </citation>
    <scope>IDENTIFICATION</scope>
</reference>
<dbReference type="Pfam" id="PF01094">
    <property type="entry name" value="ANF_receptor"/>
    <property type="match status" value="1"/>
</dbReference>
<keyword evidence="4" id="KW-0472">Membrane</keyword>
<evidence type="ECO:0000256" key="3">
    <source>
        <dbReference type="ARBA" id="ARBA00022989"/>
    </source>
</evidence>
<evidence type="ECO:0000259" key="8">
    <source>
        <dbReference type="Pfam" id="PF01094"/>
    </source>
</evidence>
<dbReference type="PRINTS" id="PR00248">
    <property type="entry name" value="GPCRMGR"/>
</dbReference>
<keyword evidence="3" id="KW-1133">Transmembrane helix</keyword>
<dbReference type="Ensembl" id="ENSLLET00000023562.1">
    <property type="protein sequence ID" value="ENSLLEP00000022691.1"/>
    <property type="gene ID" value="ENSLLEG00000014405.1"/>
</dbReference>
<dbReference type="InterPro" id="IPR000068">
    <property type="entry name" value="GPCR_3_Ca_sens_rcpt-rel"/>
</dbReference>
<comment type="subcellular location">
    <subcellularLocation>
        <location evidence="1">Membrane</location>
        <topology evidence="1">Multi-pass membrane protein</topology>
    </subcellularLocation>
</comment>
<evidence type="ECO:0000256" key="1">
    <source>
        <dbReference type="ARBA" id="ARBA00004141"/>
    </source>
</evidence>
<keyword evidence="5" id="KW-0675">Receptor</keyword>
<reference evidence="9" key="1">
    <citation type="submission" date="2025-08" db="UniProtKB">
        <authorList>
            <consortium name="Ensembl"/>
        </authorList>
    </citation>
    <scope>IDENTIFICATION</scope>
</reference>
<proteinExistence type="predicted"/>
<evidence type="ECO:0000313" key="9">
    <source>
        <dbReference type="Ensembl" id="ENSLLEP00000022691.1"/>
    </source>
</evidence>
<feature type="chain" id="PRO_5034798794" description="Receptor ligand binding region domain-containing protein" evidence="7">
    <location>
        <begin position="21"/>
        <end position="486"/>
    </location>
</feature>
<dbReference type="SUPFAM" id="SSF53822">
    <property type="entry name" value="Periplasmic binding protein-like I"/>
    <property type="match status" value="1"/>
</dbReference>
<evidence type="ECO:0000256" key="4">
    <source>
        <dbReference type="ARBA" id="ARBA00023136"/>
    </source>
</evidence>
<dbReference type="InterPro" id="IPR001828">
    <property type="entry name" value="ANF_lig-bd_rcpt"/>
</dbReference>
<evidence type="ECO:0000313" key="10">
    <source>
        <dbReference type="Proteomes" id="UP000694569"/>
    </source>
</evidence>
<dbReference type="OrthoDB" id="5984008at2759"/>
<keyword evidence="7" id="KW-0732">Signal</keyword>
<dbReference type="InterPro" id="IPR000337">
    <property type="entry name" value="GPCR_3"/>
</dbReference>
<dbReference type="GeneTree" id="ENSGT00950000182788"/>
<organism evidence="9 10">
    <name type="scientific">Leptobrachium leishanense</name>
    <name type="common">Leishan spiny toad</name>
    <dbReference type="NCBI Taxonomy" id="445787"/>
    <lineage>
        <taxon>Eukaryota</taxon>
        <taxon>Metazoa</taxon>
        <taxon>Chordata</taxon>
        <taxon>Craniata</taxon>
        <taxon>Vertebrata</taxon>
        <taxon>Euteleostomi</taxon>
        <taxon>Amphibia</taxon>
        <taxon>Batrachia</taxon>
        <taxon>Anura</taxon>
        <taxon>Pelobatoidea</taxon>
        <taxon>Megophryidae</taxon>
        <taxon>Leptobrachium</taxon>
    </lineage>
</organism>
<evidence type="ECO:0000256" key="2">
    <source>
        <dbReference type="ARBA" id="ARBA00022692"/>
    </source>
</evidence>
<keyword evidence="10" id="KW-1185">Reference proteome</keyword>
<evidence type="ECO:0000256" key="5">
    <source>
        <dbReference type="ARBA" id="ARBA00023170"/>
    </source>
</evidence>
<feature type="domain" description="Receptor ligand binding region" evidence="8">
    <location>
        <begin position="121"/>
        <end position="372"/>
    </location>
</feature>